<gene>
    <name evidence="1" type="ordered locus">Metho_0981</name>
</gene>
<dbReference type="EMBL" id="CP003362">
    <property type="protein sequence ID" value="AGB49220.1"/>
    <property type="molecule type" value="Genomic_DNA"/>
</dbReference>
<sequence>MSEIVRQKNSIELTKNCKHCVILGNVEEVADEYILKFAQWATSLWDYEKIKMWKKSDTLSPGYYTRMAEHGAYKVHVLDENKMKDLFDGARKDSPARLKDWDKKELVAYVGWYVDDIC</sequence>
<dbReference type="STRING" id="867904.Metho_0981"/>
<dbReference type="Proteomes" id="UP000010866">
    <property type="component" value="Chromosome"/>
</dbReference>
<organism evidence="1 2">
    <name type="scientific">Methanomethylovorans hollandica (strain DSM 15978 / NBRC 107637 / DMS1)</name>
    <dbReference type="NCBI Taxonomy" id="867904"/>
    <lineage>
        <taxon>Archaea</taxon>
        <taxon>Methanobacteriati</taxon>
        <taxon>Methanobacteriota</taxon>
        <taxon>Stenosarchaea group</taxon>
        <taxon>Methanomicrobia</taxon>
        <taxon>Methanosarcinales</taxon>
        <taxon>Methanosarcinaceae</taxon>
        <taxon>Methanomethylovorans</taxon>
    </lineage>
</organism>
<protein>
    <submittedName>
        <fullName evidence="1">Uncharacterized protein</fullName>
    </submittedName>
</protein>
<name>L0KX00_METHD</name>
<accession>L0KX00</accession>
<dbReference type="AlphaFoldDB" id="L0KX00"/>
<dbReference type="KEGG" id="mhz:Metho_0981"/>
<proteinExistence type="predicted"/>
<dbReference type="RefSeq" id="WP_015324387.1">
    <property type="nucleotide sequence ID" value="NC_019977.1"/>
</dbReference>
<reference evidence="2" key="1">
    <citation type="submission" date="2012-02" db="EMBL/GenBank/DDBJ databases">
        <title>Complete sequence of chromosome of Methanomethylovorans hollandica DSM 15978.</title>
        <authorList>
            <person name="Lucas S."/>
            <person name="Copeland A."/>
            <person name="Lapidus A."/>
            <person name="Glavina del Rio T."/>
            <person name="Dalin E."/>
            <person name="Tice H."/>
            <person name="Bruce D."/>
            <person name="Goodwin L."/>
            <person name="Pitluck S."/>
            <person name="Peters L."/>
            <person name="Mikhailova N."/>
            <person name="Held B."/>
            <person name="Kyrpides N."/>
            <person name="Mavromatis K."/>
            <person name="Ivanova N."/>
            <person name="Brettin T."/>
            <person name="Detter J.C."/>
            <person name="Han C."/>
            <person name="Larimer F."/>
            <person name="Land M."/>
            <person name="Hauser L."/>
            <person name="Markowitz V."/>
            <person name="Cheng J.-F."/>
            <person name="Hugenholtz P."/>
            <person name="Woyke T."/>
            <person name="Wu D."/>
            <person name="Spring S."/>
            <person name="Schroeder M."/>
            <person name="Brambilla E."/>
            <person name="Klenk H.-P."/>
            <person name="Eisen J.A."/>
        </authorList>
    </citation>
    <scope>NUCLEOTIDE SEQUENCE [LARGE SCALE GENOMIC DNA]</scope>
    <source>
        <strain evidence="2">DSM 15978 / NBRC 107637 / DMS1</strain>
    </source>
</reference>
<evidence type="ECO:0000313" key="1">
    <source>
        <dbReference type="EMBL" id="AGB49220.1"/>
    </source>
</evidence>
<keyword evidence="2" id="KW-1185">Reference proteome</keyword>
<dbReference type="GeneID" id="14406790"/>
<dbReference type="OrthoDB" id="124249at2157"/>
<evidence type="ECO:0000313" key="2">
    <source>
        <dbReference type="Proteomes" id="UP000010866"/>
    </source>
</evidence>
<dbReference type="HOGENOM" id="CLU_2103534_0_0_2"/>